<dbReference type="EMBL" id="QPJM01000011">
    <property type="protein sequence ID" value="RCW81224.1"/>
    <property type="molecule type" value="Genomic_DNA"/>
</dbReference>
<name>A0A368YST4_9HYPH</name>
<keyword evidence="3" id="KW-1185">Reference proteome</keyword>
<dbReference type="Proteomes" id="UP000253324">
    <property type="component" value="Unassembled WGS sequence"/>
</dbReference>
<dbReference type="OrthoDB" id="7779148at2"/>
<dbReference type="AlphaFoldDB" id="A0A368YST4"/>
<gene>
    <name evidence="2" type="ORF">C7476_11186</name>
</gene>
<evidence type="ECO:0000313" key="3">
    <source>
        <dbReference type="Proteomes" id="UP000253324"/>
    </source>
</evidence>
<proteinExistence type="predicted"/>
<reference evidence="2 3" key="1">
    <citation type="submission" date="2018-07" db="EMBL/GenBank/DDBJ databases">
        <title>Genomic Encyclopedia of Type Strains, Phase III (KMG-III): the genomes of soil and plant-associated and newly described type strains.</title>
        <authorList>
            <person name="Whitman W."/>
        </authorList>
    </citation>
    <scope>NUCLEOTIDE SEQUENCE [LARGE SCALE GENOMIC DNA]</scope>
    <source>
        <strain evidence="2 3">31-25a</strain>
    </source>
</reference>
<comment type="caution">
    <text evidence="2">The sequence shown here is derived from an EMBL/GenBank/DDBJ whole genome shotgun (WGS) entry which is preliminary data.</text>
</comment>
<evidence type="ECO:0000256" key="1">
    <source>
        <dbReference type="SAM" id="SignalP"/>
    </source>
</evidence>
<organism evidence="2 3">
    <name type="scientific">Phyllobacterium bourgognense</name>
    <dbReference type="NCBI Taxonomy" id="314236"/>
    <lineage>
        <taxon>Bacteria</taxon>
        <taxon>Pseudomonadati</taxon>
        <taxon>Pseudomonadota</taxon>
        <taxon>Alphaproteobacteria</taxon>
        <taxon>Hyphomicrobiales</taxon>
        <taxon>Phyllobacteriaceae</taxon>
        <taxon>Phyllobacterium</taxon>
    </lineage>
</organism>
<evidence type="ECO:0000313" key="2">
    <source>
        <dbReference type="EMBL" id="RCW81224.1"/>
    </source>
</evidence>
<sequence>MTRQNPISRYRPALIALAALLGTGIAGSASAIDWGREAHREDSRTCERFGAVQGREYTRCMIEQQRRRDDALLNASEQQRNNAEAARNNVETVRRMRCNREAERARDRGERPRWCR</sequence>
<protein>
    <submittedName>
        <fullName evidence="2">Uncharacterized protein</fullName>
    </submittedName>
</protein>
<feature type="chain" id="PRO_5016694706" evidence="1">
    <location>
        <begin position="32"/>
        <end position="116"/>
    </location>
</feature>
<feature type="signal peptide" evidence="1">
    <location>
        <begin position="1"/>
        <end position="31"/>
    </location>
</feature>
<accession>A0A368YST4</accession>
<dbReference type="RefSeq" id="WP_147274681.1">
    <property type="nucleotide sequence ID" value="NZ_QPJM01000011.1"/>
</dbReference>
<keyword evidence="1" id="KW-0732">Signal</keyword>